<organism evidence="1 2">
    <name type="scientific">Pukyongia salina</name>
    <dbReference type="NCBI Taxonomy" id="2094025"/>
    <lineage>
        <taxon>Bacteria</taxon>
        <taxon>Pseudomonadati</taxon>
        <taxon>Bacteroidota</taxon>
        <taxon>Flavobacteriia</taxon>
        <taxon>Flavobacteriales</taxon>
        <taxon>Flavobacteriaceae</taxon>
        <taxon>Pukyongia</taxon>
    </lineage>
</organism>
<name>A0A2S0I0L0_9FLAO</name>
<dbReference type="KEGG" id="aue:C5O00_12690"/>
<dbReference type="GO" id="GO:0008237">
    <property type="term" value="F:metallopeptidase activity"/>
    <property type="evidence" value="ECO:0007669"/>
    <property type="project" value="InterPro"/>
</dbReference>
<reference evidence="1 2" key="1">
    <citation type="submission" date="2018-02" db="EMBL/GenBank/DDBJ databases">
        <title>Genomic analysis of the strain RR4-38 isolated from a seawater recirculating aquaculture system.</title>
        <authorList>
            <person name="Kim Y.-S."/>
            <person name="Jang Y.H."/>
            <person name="Kim K.-H."/>
        </authorList>
    </citation>
    <scope>NUCLEOTIDE SEQUENCE [LARGE SCALE GENOMIC DNA]</scope>
    <source>
        <strain evidence="1 2">RR4-38</strain>
    </source>
</reference>
<gene>
    <name evidence="1" type="ORF">C5O00_12690</name>
</gene>
<keyword evidence="2" id="KW-1185">Reference proteome</keyword>
<evidence type="ECO:0000313" key="2">
    <source>
        <dbReference type="Proteomes" id="UP000238442"/>
    </source>
</evidence>
<proteinExistence type="predicted"/>
<dbReference type="InterPro" id="IPR024079">
    <property type="entry name" value="MetalloPept_cat_dom_sf"/>
</dbReference>
<evidence type="ECO:0000313" key="1">
    <source>
        <dbReference type="EMBL" id="AVI51963.1"/>
    </source>
</evidence>
<sequence length="257" mass="27985">MASIRALAGCAGMDTSGNFSILGDFFGFRRSRVPVDQGLTGSNRASVSLLQLAQDLDDDFVNLNIVKIGSDQFVVDNNPSTSLPNNDHFHLIDYCIYRIRNIYRTRGVGVGRIEHYSVLTADAQGHDNCTTRDEMEEITDTWTVPNDGIDTFVPIILNVPSGTGVILGRSAVNGPCEDKDDKGLNGSVFGLWGPEQASRTFAHEVGHYLKLKHKNSTNNNLMQQSGSVPSGNMRTSVNLTNSQGNDMKSHCLMNSGC</sequence>
<protein>
    <submittedName>
        <fullName evidence="1">Uncharacterized protein</fullName>
    </submittedName>
</protein>
<dbReference type="SUPFAM" id="SSF55486">
    <property type="entry name" value="Metalloproteases ('zincins'), catalytic domain"/>
    <property type="match status" value="1"/>
</dbReference>
<dbReference type="Gene3D" id="3.40.390.10">
    <property type="entry name" value="Collagenase (Catalytic Domain)"/>
    <property type="match status" value="1"/>
</dbReference>
<dbReference type="Proteomes" id="UP000238442">
    <property type="component" value="Chromosome"/>
</dbReference>
<dbReference type="AlphaFoldDB" id="A0A2S0I0L0"/>
<dbReference type="OrthoDB" id="6278496at2"/>
<dbReference type="RefSeq" id="WP_105217203.1">
    <property type="nucleotide sequence ID" value="NZ_CP027062.1"/>
</dbReference>
<dbReference type="EMBL" id="CP027062">
    <property type="protein sequence ID" value="AVI51963.1"/>
    <property type="molecule type" value="Genomic_DNA"/>
</dbReference>
<accession>A0A2S0I0L0</accession>